<dbReference type="AlphaFoldDB" id="A0A975IP67"/>
<gene>
    <name evidence="2" type="ORF">G127AT_03650</name>
</gene>
<feature type="transmembrane region" description="Helical" evidence="1">
    <location>
        <begin position="323"/>
        <end position="345"/>
    </location>
</feature>
<dbReference type="EMBL" id="CP071696">
    <property type="protein sequence ID" value="QTX05333.1"/>
    <property type="molecule type" value="Genomic_DNA"/>
</dbReference>
<name>A0A975IP67_9MICO</name>
<keyword evidence="1" id="KW-1133">Transmembrane helix</keyword>
<organism evidence="2 3">
    <name type="scientific">Agromyces archimandritae</name>
    <dbReference type="NCBI Taxonomy" id="2781962"/>
    <lineage>
        <taxon>Bacteria</taxon>
        <taxon>Bacillati</taxon>
        <taxon>Actinomycetota</taxon>
        <taxon>Actinomycetes</taxon>
        <taxon>Micrococcales</taxon>
        <taxon>Microbacteriaceae</taxon>
        <taxon>Agromyces</taxon>
    </lineage>
</organism>
<accession>A0A975IP67</accession>
<evidence type="ECO:0000256" key="1">
    <source>
        <dbReference type="SAM" id="Phobius"/>
    </source>
</evidence>
<reference evidence="2" key="1">
    <citation type="submission" date="2021-03" db="EMBL/GenBank/DDBJ databases">
        <title>Agromyces archimandritus sp. nov., isolated from the cockroach Archimandrita tessellata.</title>
        <authorList>
            <person name="Guzman J."/>
            <person name="Ortuzar M."/>
            <person name="Poehlein A."/>
            <person name="Daniel R."/>
            <person name="Trujillo M."/>
            <person name="Vilcinskas A."/>
        </authorList>
    </citation>
    <scope>NUCLEOTIDE SEQUENCE</scope>
    <source>
        <strain evidence="2">G127AT</strain>
    </source>
</reference>
<protein>
    <submittedName>
        <fullName evidence="2">Uncharacterized protein</fullName>
    </submittedName>
</protein>
<sequence>MRIASLLREVARNVGSGTSQALTLFLVSALTGTLLVAADTFTVRGLIAEADAFRDRGAAIMTITAPGAVDGRSCASLRDAEGVLAAGAIRARNDDLRLSVLPSIPVSAYEVTTGFPTLLAPEPEAIPSGVLLASEVAEQIGVMPGDAISTQEGPVELAAVYAYPSDGRRGGLNWAVLAPVPQDGVFDECWASTWPPKDGLSTLLNATIVAGAPQDDGPQISQLNTTLGVHFNVPERYASRLTRYVPLVAVLGALALGWIAIRRRRLGIASDMHAGLTRSDAVTQMLLEASSWAIPAGAFCVSAAALFAAGLHVDELAAALTNALRVAVALTGGALLGTLLGTLAVRERHLFAYFKDRQ</sequence>
<feature type="transmembrane region" description="Helical" evidence="1">
    <location>
        <begin position="244"/>
        <end position="261"/>
    </location>
</feature>
<keyword evidence="1" id="KW-0472">Membrane</keyword>
<feature type="transmembrane region" description="Helical" evidence="1">
    <location>
        <begin position="292"/>
        <end position="311"/>
    </location>
</feature>
<dbReference type="RefSeq" id="WP_210899962.1">
    <property type="nucleotide sequence ID" value="NZ_CP071696.1"/>
</dbReference>
<dbReference type="Proteomes" id="UP000671914">
    <property type="component" value="Chromosome"/>
</dbReference>
<proteinExistence type="predicted"/>
<keyword evidence="1" id="KW-0812">Transmembrane</keyword>
<evidence type="ECO:0000313" key="3">
    <source>
        <dbReference type="Proteomes" id="UP000671914"/>
    </source>
</evidence>
<evidence type="ECO:0000313" key="2">
    <source>
        <dbReference type="EMBL" id="QTX05333.1"/>
    </source>
</evidence>
<keyword evidence="3" id="KW-1185">Reference proteome</keyword>
<dbReference type="KEGG" id="aarc:G127AT_03650"/>